<gene>
    <name evidence="1" type="ORF">ACFP0N_35985</name>
</gene>
<protein>
    <submittedName>
        <fullName evidence="1">Uncharacterized protein</fullName>
    </submittedName>
</protein>
<dbReference type="EMBL" id="JBHSOD010000079">
    <property type="protein sequence ID" value="MFC5890369.1"/>
    <property type="molecule type" value="Genomic_DNA"/>
</dbReference>
<proteinExistence type="predicted"/>
<accession>A0ABW1F914</accession>
<name>A0ABW1F914_9ACTN</name>
<evidence type="ECO:0000313" key="2">
    <source>
        <dbReference type="Proteomes" id="UP001596067"/>
    </source>
</evidence>
<organism evidence="1 2">
    <name type="scientific">Kitasatospora aburaviensis</name>
    <dbReference type="NCBI Taxonomy" id="67265"/>
    <lineage>
        <taxon>Bacteria</taxon>
        <taxon>Bacillati</taxon>
        <taxon>Actinomycetota</taxon>
        <taxon>Actinomycetes</taxon>
        <taxon>Kitasatosporales</taxon>
        <taxon>Streptomycetaceae</taxon>
        <taxon>Kitasatospora</taxon>
    </lineage>
</organism>
<sequence length="209" mass="23726">MSPVTGTGRNTAFCTRVRDNDPALADREPADRAVYWWRRTWPGHTRAGHPPVALVVTDAGPVALANRQQAVADLSAGCWRGRWCREVRDYNDDGWREYDDAVPVITTTLELLAEYGPMGPVWWRYGRDEARYSLLDALESPDTREAYDERQEAGEEKARQVHRELMRTLACADCGNVPTQESTLEYGPQGRQGWTRCPGGRCWSCHEKE</sequence>
<keyword evidence="2" id="KW-1185">Reference proteome</keyword>
<dbReference type="Proteomes" id="UP001596067">
    <property type="component" value="Unassembled WGS sequence"/>
</dbReference>
<comment type="caution">
    <text evidence="1">The sequence shown here is derived from an EMBL/GenBank/DDBJ whole genome shotgun (WGS) entry which is preliminary data.</text>
</comment>
<reference evidence="2" key="1">
    <citation type="journal article" date="2019" name="Int. J. Syst. Evol. Microbiol.">
        <title>The Global Catalogue of Microorganisms (GCM) 10K type strain sequencing project: providing services to taxonomists for standard genome sequencing and annotation.</title>
        <authorList>
            <consortium name="The Broad Institute Genomics Platform"/>
            <consortium name="The Broad Institute Genome Sequencing Center for Infectious Disease"/>
            <person name="Wu L."/>
            <person name="Ma J."/>
        </authorList>
    </citation>
    <scope>NUCLEOTIDE SEQUENCE [LARGE SCALE GENOMIC DNA]</scope>
    <source>
        <strain evidence="2">CGMCC 4.1469</strain>
    </source>
</reference>
<dbReference type="RefSeq" id="WP_345328585.1">
    <property type="nucleotide sequence ID" value="NZ_BAAAVH010000038.1"/>
</dbReference>
<evidence type="ECO:0000313" key="1">
    <source>
        <dbReference type="EMBL" id="MFC5890369.1"/>
    </source>
</evidence>